<protein>
    <recommendedName>
        <fullName evidence="7">Ubiquitin carboxyl-terminal hydrolase</fullName>
        <ecNumber evidence="7">3.4.19.12</ecNumber>
    </recommendedName>
</protein>
<dbReference type="Proteomes" id="UP000002640">
    <property type="component" value="Unassembled WGS sequence"/>
</dbReference>
<feature type="compositionally biased region" description="Polar residues" evidence="8">
    <location>
        <begin position="131"/>
        <end position="142"/>
    </location>
</feature>
<dbReference type="InterPro" id="IPR038765">
    <property type="entry name" value="Papain-like_cys_pep_sf"/>
</dbReference>
<gene>
    <name evidence="10" type="ORF">PHYSODRAFT_564649</name>
</gene>
<comment type="similarity">
    <text evidence="2 7">Belongs to the peptidase C19 family.</text>
</comment>
<dbReference type="GeneID" id="20663821"/>
<dbReference type="Gene3D" id="3.90.70.10">
    <property type="entry name" value="Cysteine proteinases"/>
    <property type="match status" value="1"/>
</dbReference>
<evidence type="ECO:0000256" key="8">
    <source>
        <dbReference type="SAM" id="MobiDB-lite"/>
    </source>
</evidence>
<dbReference type="PANTHER" id="PTHR21646:SF24">
    <property type="entry name" value="UBIQUITIN CARBOXYL-TERMINAL HYDROLASE"/>
    <property type="match status" value="1"/>
</dbReference>
<evidence type="ECO:0000256" key="2">
    <source>
        <dbReference type="ARBA" id="ARBA00009085"/>
    </source>
</evidence>
<dbReference type="PANTHER" id="PTHR21646">
    <property type="entry name" value="UBIQUITIN CARBOXYL-TERMINAL HYDROLASE"/>
    <property type="match status" value="1"/>
</dbReference>
<dbReference type="RefSeq" id="XP_009535351.1">
    <property type="nucleotide sequence ID" value="XM_009537056.1"/>
</dbReference>
<feature type="region of interest" description="Disordered" evidence="8">
    <location>
        <begin position="404"/>
        <end position="424"/>
    </location>
</feature>
<dbReference type="PROSITE" id="PS00972">
    <property type="entry name" value="USP_1"/>
    <property type="match status" value="1"/>
</dbReference>
<dbReference type="EC" id="3.4.19.12" evidence="7"/>
<feature type="domain" description="USP" evidence="9">
    <location>
        <begin position="204"/>
        <end position="576"/>
    </location>
</feature>
<dbReference type="InterPro" id="IPR001394">
    <property type="entry name" value="Peptidase_C19_UCH"/>
</dbReference>
<dbReference type="GO" id="GO:0006508">
    <property type="term" value="P:proteolysis"/>
    <property type="evidence" value="ECO:0007669"/>
    <property type="project" value="UniProtKB-KW"/>
</dbReference>
<dbReference type="InParanoid" id="G5A5W3"/>
<dbReference type="EMBL" id="JH159160">
    <property type="protein sequence ID" value="EGZ08718.1"/>
    <property type="molecule type" value="Genomic_DNA"/>
</dbReference>
<keyword evidence="11" id="KW-1185">Reference proteome</keyword>
<feature type="region of interest" description="Disordered" evidence="8">
    <location>
        <begin position="1"/>
        <end position="200"/>
    </location>
</feature>
<feature type="compositionally biased region" description="Low complexity" evidence="8">
    <location>
        <begin position="79"/>
        <end position="103"/>
    </location>
</feature>
<dbReference type="GO" id="GO:0016579">
    <property type="term" value="P:protein deubiquitination"/>
    <property type="evidence" value="ECO:0007669"/>
    <property type="project" value="InterPro"/>
</dbReference>
<feature type="compositionally biased region" description="Basic and acidic residues" evidence="8">
    <location>
        <begin position="27"/>
        <end position="36"/>
    </location>
</feature>
<name>G5A5W3_PHYSP</name>
<feature type="compositionally biased region" description="Polar residues" evidence="8">
    <location>
        <begin position="107"/>
        <end position="118"/>
    </location>
</feature>
<feature type="compositionally biased region" description="Low complexity" evidence="8">
    <location>
        <begin position="404"/>
        <end position="422"/>
    </location>
</feature>
<accession>G5A5W3</accession>
<evidence type="ECO:0000259" key="9">
    <source>
        <dbReference type="PROSITE" id="PS50235"/>
    </source>
</evidence>
<dbReference type="GO" id="GO:0004843">
    <property type="term" value="F:cysteine-type deubiquitinase activity"/>
    <property type="evidence" value="ECO:0007669"/>
    <property type="project" value="UniProtKB-UniRule"/>
</dbReference>
<evidence type="ECO:0000256" key="5">
    <source>
        <dbReference type="ARBA" id="ARBA00022801"/>
    </source>
</evidence>
<dbReference type="Pfam" id="PF00443">
    <property type="entry name" value="UCH"/>
    <property type="match status" value="1"/>
</dbReference>
<keyword evidence="6 7" id="KW-0788">Thiol protease</keyword>
<evidence type="ECO:0000256" key="7">
    <source>
        <dbReference type="RuleBase" id="RU366025"/>
    </source>
</evidence>
<evidence type="ECO:0000256" key="1">
    <source>
        <dbReference type="ARBA" id="ARBA00000707"/>
    </source>
</evidence>
<dbReference type="KEGG" id="psoj:PHYSODRAFT_564649"/>
<dbReference type="STRING" id="1094619.G5A5W3"/>
<dbReference type="OMA" id="ADKYQCD"/>
<dbReference type="CDD" id="cd02674">
    <property type="entry name" value="Peptidase_C19R"/>
    <property type="match status" value="1"/>
</dbReference>
<dbReference type="PROSITE" id="PS50235">
    <property type="entry name" value="USP_3"/>
    <property type="match status" value="1"/>
</dbReference>
<sequence>MAGPRLAKPASTSTRADDRQQQQAEENMSRPQERAGVHMRIPFPSRAKKVAGSVTDSLDHPAPTAKPPPIGGKFLGRQASRTVASESSSSSSRTTSALASLTRFHSRPTSHSTASSGSVRERNNDELDVANNLSSNLPSIGSSELPRLAPNVGPSTSNMTTSNIVASQATSSTPTISYPARVSSSGRTSPRNDLARKKPPRGLVGLQNLGNTCFMNSCLQCVSNLPAIVRYFHPGLFAREINESSPTKGALANAFGDLIKALWTGDKFTATRPVELKRVIGKVASRFTGYDQQDAQEFLRFLLDGLHEDLNRVKKKPAYYEIKDRPDAKDRDVSDEYWKFYLERNASALSELFCGQLRSEIRCETCNHRSLCFDVFWDLSLPVPKKSSKSSASSHLRISSSFFSGGRTTSASTDSSSSSSSPGAGGMSIHDCLKAYTEQEFLSDDAAYYCSKCKTHRSAAKKISVYRLPNVLVLHLKRFSFSTFSRDKVSTSISFPAQSLDLAEYCSSDAVVDGSTLYDLTGIVHHMGSLNGGHYTAECLNADMQEWFDFNDSSVTAIKKPELYSSSAYMLFYQRREEKSLTI</sequence>
<evidence type="ECO:0000256" key="6">
    <source>
        <dbReference type="ARBA" id="ARBA00022807"/>
    </source>
</evidence>
<dbReference type="InterPro" id="IPR018200">
    <property type="entry name" value="USP_CS"/>
</dbReference>
<evidence type="ECO:0000256" key="4">
    <source>
        <dbReference type="ARBA" id="ARBA00022786"/>
    </source>
</evidence>
<proteinExistence type="inferred from homology"/>
<comment type="catalytic activity">
    <reaction evidence="1 7">
        <text>Thiol-dependent hydrolysis of ester, thioester, amide, peptide and isopeptide bonds formed by the C-terminal Gly of ubiquitin (a 76-residue protein attached to proteins as an intracellular targeting signal).</text>
        <dbReference type="EC" id="3.4.19.12"/>
    </reaction>
</comment>
<keyword evidence="3 7" id="KW-0645">Protease</keyword>
<evidence type="ECO:0000313" key="11">
    <source>
        <dbReference type="Proteomes" id="UP000002640"/>
    </source>
</evidence>
<dbReference type="SMR" id="G5A5W3"/>
<dbReference type="InterPro" id="IPR028889">
    <property type="entry name" value="USP"/>
</dbReference>
<dbReference type="AlphaFoldDB" id="G5A5W3"/>
<keyword evidence="4 7" id="KW-0833">Ubl conjugation pathway</keyword>
<keyword evidence="5 7" id="KW-0378">Hydrolase</keyword>
<reference evidence="10 11" key="1">
    <citation type="journal article" date="2006" name="Science">
        <title>Phytophthora genome sequences uncover evolutionary origins and mechanisms of pathogenesis.</title>
        <authorList>
            <person name="Tyler B.M."/>
            <person name="Tripathy S."/>
            <person name="Zhang X."/>
            <person name="Dehal P."/>
            <person name="Jiang R.H."/>
            <person name="Aerts A."/>
            <person name="Arredondo F.D."/>
            <person name="Baxter L."/>
            <person name="Bensasson D."/>
            <person name="Beynon J.L."/>
            <person name="Chapman J."/>
            <person name="Damasceno C.M."/>
            <person name="Dorrance A.E."/>
            <person name="Dou D."/>
            <person name="Dickerman A.W."/>
            <person name="Dubchak I.L."/>
            <person name="Garbelotto M."/>
            <person name="Gijzen M."/>
            <person name="Gordon S.G."/>
            <person name="Govers F."/>
            <person name="Grunwald N.J."/>
            <person name="Huang W."/>
            <person name="Ivors K.L."/>
            <person name="Jones R.W."/>
            <person name="Kamoun S."/>
            <person name="Krampis K."/>
            <person name="Lamour K.H."/>
            <person name="Lee M.K."/>
            <person name="McDonald W.H."/>
            <person name="Medina M."/>
            <person name="Meijer H.J."/>
            <person name="Nordberg E.K."/>
            <person name="Maclean D.J."/>
            <person name="Ospina-Giraldo M.D."/>
            <person name="Morris P.F."/>
            <person name="Phuntumart V."/>
            <person name="Putnam N.H."/>
            <person name="Rash S."/>
            <person name="Rose J.K."/>
            <person name="Sakihama Y."/>
            <person name="Salamov A.A."/>
            <person name="Savidor A."/>
            <person name="Scheuring C.F."/>
            <person name="Smith B.M."/>
            <person name="Sobral B.W."/>
            <person name="Terry A."/>
            <person name="Torto-Alalibo T.A."/>
            <person name="Win J."/>
            <person name="Xu Z."/>
            <person name="Zhang H."/>
            <person name="Grigoriev I.V."/>
            <person name="Rokhsar D.S."/>
            <person name="Boore J.L."/>
        </authorList>
    </citation>
    <scope>NUCLEOTIDE SEQUENCE [LARGE SCALE GENOMIC DNA]</scope>
    <source>
        <strain evidence="10 11">P6497</strain>
    </source>
</reference>
<dbReference type="InterPro" id="IPR050185">
    <property type="entry name" value="Ub_carboxyl-term_hydrolase"/>
</dbReference>
<dbReference type="SUPFAM" id="SSF54001">
    <property type="entry name" value="Cysteine proteinases"/>
    <property type="match status" value="1"/>
</dbReference>
<feature type="compositionally biased region" description="Polar residues" evidence="8">
    <location>
        <begin position="153"/>
        <end position="191"/>
    </location>
</feature>
<evidence type="ECO:0000256" key="3">
    <source>
        <dbReference type="ARBA" id="ARBA00022670"/>
    </source>
</evidence>
<evidence type="ECO:0000313" key="10">
    <source>
        <dbReference type="EMBL" id="EGZ08718.1"/>
    </source>
</evidence>
<organism evidence="10 11">
    <name type="scientific">Phytophthora sojae (strain P6497)</name>
    <name type="common">Soybean stem and root rot agent</name>
    <name type="synonym">Phytophthora megasperma f. sp. glycines</name>
    <dbReference type="NCBI Taxonomy" id="1094619"/>
    <lineage>
        <taxon>Eukaryota</taxon>
        <taxon>Sar</taxon>
        <taxon>Stramenopiles</taxon>
        <taxon>Oomycota</taxon>
        <taxon>Peronosporomycetes</taxon>
        <taxon>Peronosporales</taxon>
        <taxon>Peronosporaceae</taxon>
        <taxon>Phytophthora</taxon>
    </lineage>
</organism>
<dbReference type="PROSITE" id="PS00973">
    <property type="entry name" value="USP_2"/>
    <property type="match status" value="1"/>
</dbReference>